<dbReference type="PROSITE" id="PS50928">
    <property type="entry name" value="ABC_TM1"/>
    <property type="match status" value="1"/>
</dbReference>
<name>A0A1L5F9G0_CLOKL</name>
<dbReference type="InterPro" id="IPR025966">
    <property type="entry name" value="OppC_N"/>
</dbReference>
<proteinExistence type="inferred from homology"/>
<feature type="transmembrane region" description="Helical" evidence="7">
    <location>
        <begin position="272"/>
        <end position="292"/>
    </location>
</feature>
<dbReference type="InterPro" id="IPR035906">
    <property type="entry name" value="MetI-like_sf"/>
</dbReference>
<comment type="similarity">
    <text evidence="7">Belongs to the binding-protein-dependent transport system permease family.</text>
</comment>
<sequence>MSKMEAELQNDSGSTALAVETAVTSENYIYLIMKRFKKHKMAVAGVIFICILAVIAIFAPLIAPKSPYAVENLFGAAPSSSHVLGTDQVGRDVLSRLVYGVRVSLIVGIGTMILSVSIGTILGLISGYFGGKIDMIIMRITDIFMSFPQMMLILIVVSIVGPGLKNIIWVLGFLGWPGVTRLVRGNVLSIKQMDYIKSAVVLGFNTPRLLFSHVLPNTMAPILVNATFGIARAIIYEASLSFLGMGVQPPTASWGNMLTDAQALTVLTTKPWLWFPPGIMIIFTVLAFNFIGDGLRDALDPRNTR</sequence>
<dbReference type="GO" id="GO:0055085">
    <property type="term" value="P:transmembrane transport"/>
    <property type="evidence" value="ECO:0007669"/>
    <property type="project" value="InterPro"/>
</dbReference>
<evidence type="ECO:0000256" key="6">
    <source>
        <dbReference type="ARBA" id="ARBA00023136"/>
    </source>
</evidence>
<dbReference type="NCBIfam" id="NF045476">
    <property type="entry name" value="Opp4C"/>
    <property type="match status" value="1"/>
</dbReference>
<dbReference type="Proteomes" id="UP000184604">
    <property type="component" value="Chromosome"/>
</dbReference>
<dbReference type="Gene3D" id="1.10.3720.10">
    <property type="entry name" value="MetI-like"/>
    <property type="match status" value="1"/>
</dbReference>
<dbReference type="InterPro" id="IPR050366">
    <property type="entry name" value="BP-dependent_transpt_permease"/>
</dbReference>
<reference evidence="9 10" key="1">
    <citation type="submission" date="2016-12" db="EMBL/GenBank/DDBJ databases">
        <title>Complete genome sequence of Clostridium kluyveri JZZ isolated from the pit mud of a Chinese flavor liquor-making factory.</title>
        <authorList>
            <person name="Wang Y."/>
        </authorList>
    </citation>
    <scope>NUCLEOTIDE SEQUENCE [LARGE SCALE GENOMIC DNA]</scope>
    <source>
        <strain evidence="9 10">JZZ</strain>
    </source>
</reference>
<keyword evidence="2 7" id="KW-0813">Transport</keyword>
<evidence type="ECO:0000256" key="4">
    <source>
        <dbReference type="ARBA" id="ARBA00022692"/>
    </source>
</evidence>
<dbReference type="PANTHER" id="PTHR43386">
    <property type="entry name" value="OLIGOPEPTIDE TRANSPORT SYSTEM PERMEASE PROTEIN APPC"/>
    <property type="match status" value="1"/>
</dbReference>
<dbReference type="InterPro" id="IPR000515">
    <property type="entry name" value="MetI-like"/>
</dbReference>
<feature type="transmembrane region" description="Helical" evidence="7">
    <location>
        <begin position="41"/>
        <end position="63"/>
    </location>
</feature>
<feature type="domain" description="ABC transmembrane type-1" evidence="8">
    <location>
        <begin position="101"/>
        <end position="292"/>
    </location>
</feature>
<evidence type="ECO:0000313" key="9">
    <source>
        <dbReference type="EMBL" id="APM39603.1"/>
    </source>
</evidence>
<protein>
    <submittedName>
        <fullName evidence="9">Peptide ABC transporter permease</fullName>
    </submittedName>
</protein>
<gene>
    <name evidence="9" type="ORF">BS101_13075</name>
</gene>
<keyword evidence="5 7" id="KW-1133">Transmembrane helix</keyword>
<dbReference type="RefSeq" id="WP_073539222.1">
    <property type="nucleotide sequence ID" value="NZ_CP018335.1"/>
</dbReference>
<dbReference type="Pfam" id="PF12911">
    <property type="entry name" value="OppC_N"/>
    <property type="match status" value="1"/>
</dbReference>
<dbReference type="CDD" id="cd06261">
    <property type="entry name" value="TM_PBP2"/>
    <property type="match status" value="1"/>
</dbReference>
<dbReference type="InterPro" id="IPR053523">
    <property type="entry name" value="Oligopeptide_permease_AppC"/>
</dbReference>
<evidence type="ECO:0000256" key="7">
    <source>
        <dbReference type="RuleBase" id="RU363032"/>
    </source>
</evidence>
<dbReference type="AlphaFoldDB" id="A0A1L5F9G0"/>
<dbReference type="EMBL" id="CP018335">
    <property type="protein sequence ID" value="APM39603.1"/>
    <property type="molecule type" value="Genomic_DNA"/>
</dbReference>
<evidence type="ECO:0000256" key="5">
    <source>
        <dbReference type="ARBA" id="ARBA00022989"/>
    </source>
</evidence>
<keyword evidence="4 7" id="KW-0812">Transmembrane</keyword>
<feature type="transmembrane region" description="Helical" evidence="7">
    <location>
        <begin position="105"/>
        <end position="131"/>
    </location>
</feature>
<keyword evidence="6 7" id="KW-0472">Membrane</keyword>
<dbReference type="PANTHER" id="PTHR43386:SF1">
    <property type="entry name" value="D,D-DIPEPTIDE TRANSPORT SYSTEM PERMEASE PROTEIN DDPC-RELATED"/>
    <property type="match status" value="1"/>
</dbReference>
<organism evidence="9 10">
    <name type="scientific">Clostridium kluyveri</name>
    <dbReference type="NCBI Taxonomy" id="1534"/>
    <lineage>
        <taxon>Bacteria</taxon>
        <taxon>Bacillati</taxon>
        <taxon>Bacillota</taxon>
        <taxon>Clostridia</taxon>
        <taxon>Eubacteriales</taxon>
        <taxon>Clostridiaceae</taxon>
        <taxon>Clostridium</taxon>
    </lineage>
</organism>
<dbReference type="Pfam" id="PF00528">
    <property type="entry name" value="BPD_transp_1"/>
    <property type="match status" value="1"/>
</dbReference>
<dbReference type="SUPFAM" id="SSF161098">
    <property type="entry name" value="MetI-like"/>
    <property type="match status" value="1"/>
</dbReference>
<evidence type="ECO:0000313" key="10">
    <source>
        <dbReference type="Proteomes" id="UP000184604"/>
    </source>
</evidence>
<evidence type="ECO:0000256" key="2">
    <source>
        <dbReference type="ARBA" id="ARBA00022448"/>
    </source>
</evidence>
<evidence type="ECO:0000259" key="8">
    <source>
        <dbReference type="PROSITE" id="PS50928"/>
    </source>
</evidence>
<evidence type="ECO:0000256" key="1">
    <source>
        <dbReference type="ARBA" id="ARBA00004651"/>
    </source>
</evidence>
<accession>A0A1L5F9G0</accession>
<dbReference type="GO" id="GO:0005886">
    <property type="term" value="C:plasma membrane"/>
    <property type="evidence" value="ECO:0007669"/>
    <property type="project" value="UniProtKB-SubCell"/>
</dbReference>
<dbReference type="OrthoDB" id="9783218at2"/>
<comment type="subcellular location">
    <subcellularLocation>
        <location evidence="1 7">Cell membrane</location>
        <topology evidence="1 7">Multi-pass membrane protein</topology>
    </subcellularLocation>
</comment>
<evidence type="ECO:0000256" key="3">
    <source>
        <dbReference type="ARBA" id="ARBA00022475"/>
    </source>
</evidence>
<keyword evidence="3" id="KW-1003">Cell membrane</keyword>